<organism evidence="2 3">
    <name type="scientific">Rhamnusium bicolor</name>
    <dbReference type="NCBI Taxonomy" id="1586634"/>
    <lineage>
        <taxon>Eukaryota</taxon>
        <taxon>Metazoa</taxon>
        <taxon>Ecdysozoa</taxon>
        <taxon>Arthropoda</taxon>
        <taxon>Hexapoda</taxon>
        <taxon>Insecta</taxon>
        <taxon>Pterygota</taxon>
        <taxon>Neoptera</taxon>
        <taxon>Endopterygota</taxon>
        <taxon>Coleoptera</taxon>
        <taxon>Polyphaga</taxon>
        <taxon>Cucujiformia</taxon>
        <taxon>Chrysomeloidea</taxon>
        <taxon>Cerambycidae</taxon>
        <taxon>Lepturinae</taxon>
        <taxon>Rhagiini</taxon>
        <taxon>Rhamnusium</taxon>
    </lineage>
</organism>
<evidence type="ECO:0000313" key="2">
    <source>
        <dbReference type="EMBL" id="KAJ8937561.1"/>
    </source>
</evidence>
<evidence type="ECO:0000313" key="3">
    <source>
        <dbReference type="Proteomes" id="UP001162156"/>
    </source>
</evidence>
<evidence type="ECO:0008006" key="4">
    <source>
        <dbReference type="Google" id="ProtNLM"/>
    </source>
</evidence>
<dbReference type="GO" id="GO:0005814">
    <property type="term" value="C:centriole"/>
    <property type="evidence" value="ECO:0007669"/>
    <property type="project" value="TreeGrafter"/>
</dbReference>
<dbReference type="GO" id="GO:0071539">
    <property type="term" value="P:protein localization to centrosome"/>
    <property type="evidence" value="ECO:0007669"/>
    <property type="project" value="TreeGrafter"/>
</dbReference>
<dbReference type="GO" id="GO:0034451">
    <property type="term" value="C:centriolar satellite"/>
    <property type="evidence" value="ECO:0007669"/>
    <property type="project" value="TreeGrafter"/>
</dbReference>
<evidence type="ECO:0000256" key="1">
    <source>
        <dbReference type="SAM" id="MobiDB-lite"/>
    </source>
</evidence>
<dbReference type="GO" id="GO:0060271">
    <property type="term" value="P:cilium assembly"/>
    <property type="evidence" value="ECO:0007669"/>
    <property type="project" value="TreeGrafter"/>
</dbReference>
<sequence>MSYTNINNNVKIVDKNLVEKILEQGQKLRNAMVGSILKQDPFNTEIIYNKHFNTPRNTKNELNDFKKVDPLTTLDEKRLEAFIKGEYMTKEEEKLALDTLRSLSAPDLCKTTEKSLNSARDSSCKCYTCEIYNSNNLYCDLRRKNIKENPDYKNSYPDNEITRDIQEKYRNENTNFLKYVDSLKVSINSLILNETGNQKVSSPIKNKVPYDLNQSYFLEYHVPDSLVNKDIVSKSKVNSGLENNYVRLCSRRNNDSINFKQVTIHDVRNLDKLNLDKLEIKFKISQRTAKQKHAGILGFAKFNLGSFLLSKYLTCGRGLSIFLNENTPIVVGTLKVSLQLGCGRLYFGQEFIDAVSTTKRNSVILDSDDSANQLNKEKPVLKSNDTAKVTLYHSKSDKPRKSDLLQLKPNEVANSHSNIQEHIDYFSKSIKNDLPQKSTKRTSYFENKEPKNNSLESNTLNQQIIQKDHVGNKILKQQISETEKQILFGFLYISEAQYLSKPINTYITCQPFCQCETSCSKLVTDSSNPVFNFCQLIPLVFEDDLLHLLRENYMVLEFWQKTDTTESVIGLTKIALHQFYLAYRNSIILKYLSKNQLPVIGTDWWEPIYTVDKEEVLGQVQVLVALGTEEQINNLKSERGFANHIVKAKFSHPKSPQSKYVNKDNERLNLPGRYSVNNYKQYTRLVDNSEIKDKSEIRHNFANKSIFSKQGKLQTVFDIRERSKFIDQAVNTSIFPRSEILTTVQKLDVGTQSDVEMDKKMEEKEKVNSTQEMLGTFLNQLMSQRQRNVFVENSTNTEMVQPDTNKSSQSLQDAQTNTNIELRKTTDLLDSLQKALSLDGIQNVASTVKKFVWRKATNAVMSPNTQTDVVLGFAAVDLTVLLAGFPNVQGWFNIVDFSGKCNGQINIHIIPLENLSRYELQKEECNCNTPPSNNTKKKIPQPEPEPENEPSEIDYVYACQKVTNEDSDTSSDGAVEEFEKDINSLCIEEDFDLINFEEEARKLNSNHSKDNVESSASSDVNFQTLLAINDKENELMHIEGEKKTNNSDTTDSTEGSSNSLLSVDTNQVKEKEIITLDKHLKEGKQRIDTLLEKLSLLSADTNNPFTSRYVSGCSLSNDSNMLNIDTEAILKELDHTSRPNIQSTSGFNALTFQQLYGGSVYSNSQKNSSNTSQPSNSDTSLITNFSDCRPAPDGQGNASDEKIIKK</sequence>
<dbReference type="AlphaFoldDB" id="A0AAV8XF41"/>
<proteinExistence type="predicted"/>
<keyword evidence="3" id="KW-1185">Reference proteome</keyword>
<feature type="region of interest" description="Disordered" evidence="1">
    <location>
        <begin position="925"/>
        <end position="950"/>
    </location>
</feature>
<dbReference type="InterPro" id="IPR035892">
    <property type="entry name" value="C2_domain_sf"/>
</dbReference>
<dbReference type="Gene3D" id="2.60.40.150">
    <property type="entry name" value="C2 domain"/>
    <property type="match status" value="1"/>
</dbReference>
<dbReference type="SUPFAM" id="SSF49562">
    <property type="entry name" value="C2 domain (Calcium/lipid-binding domain, CaLB)"/>
    <property type="match status" value="1"/>
</dbReference>
<gene>
    <name evidence="2" type="ORF">NQ314_011796</name>
</gene>
<feature type="compositionally biased region" description="Polar residues" evidence="1">
    <location>
        <begin position="1046"/>
        <end position="1059"/>
    </location>
</feature>
<dbReference type="PANTHER" id="PTHR21254:SF1">
    <property type="entry name" value="C2 DOMAIN-CONTAINING PROTEIN 3"/>
    <property type="match status" value="1"/>
</dbReference>
<feature type="region of interest" description="Disordered" evidence="1">
    <location>
        <begin position="1040"/>
        <end position="1059"/>
    </location>
</feature>
<name>A0AAV8XF41_9CUCU</name>
<dbReference type="GO" id="GO:0061511">
    <property type="term" value="P:centriole elongation"/>
    <property type="evidence" value="ECO:0007669"/>
    <property type="project" value="TreeGrafter"/>
</dbReference>
<dbReference type="Proteomes" id="UP001162156">
    <property type="component" value="Unassembled WGS sequence"/>
</dbReference>
<accession>A0AAV8XF41</accession>
<dbReference type="PANTHER" id="PTHR21254">
    <property type="entry name" value="C2 DOMAIN-CONTAINING PROTEIN 3"/>
    <property type="match status" value="1"/>
</dbReference>
<reference evidence="2" key="1">
    <citation type="journal article" date="2023" name="Insect Mol. Biol.">
        <title>Genome sequencing provides insights into the evolution of gene families encoding plant cell wall-degrading enzymes in longhorned beetles.</title>
        <authorList>
            <person name="Shin N.R."/>
            <person name="Okamura Y."/>
            <person name="Kirsch R."/>
            <person name="Pauchet Y."/>
        </authorList>
    </citation>
    <scope>NUCLEOTIDE SEQUENCE</scope>
    <source>
        <strain evidence="2">RBIC_L_NR</strain>
    </source>
</reference>
<feature type="region of interest" description="Disordered" evidence="1">
    <location>
        <begin position="1162"/>
        <end position="1206"/>
    </location>
</feature>
<feature type="compositionally biased region" description="Low complexity" evidence="1">
    <location>
        <begin position="1162"/>
        <end position="1180"/>
    </location>
</feature>
<protein>
    <recommendedName>
        <fullName evidence="4">C2 domain-containing protein 3</fullName>
    </recommendedName>
</protein>
<comment type="caution">
    <text evidence="2">The sequence shown here is derived from an EMBL/GenBank/DDBJ whole genome shotgun (WGS) entry which is preliminary data.</text>
</comment>
<dbReference type="EMBL" id="JANEYF010003311">
    <property type="protein sequence ID" value="KAJ8937561.1"/>
    <property type="molecule type" value="Genomic_DNA"/>
</dbReference>